<evidence type="ECO:0008006" key="16">
    <source>
        <dbReference type="Google" id="ProtNLM"/>
    </source>
</evidence>
<accession>A0AAD5VTE6</accession>
<comment type="cofactor">
    <cofactor evidence="1">
        <name>Zn(2+)</name>
        <dbReference type="ChEBI" id="CHEBI:29105"/>
    </cofactor>
</comment>
<dbReference type="Proteomes" id="UP001213000">
    <property type="component" value="Unassembled WGS sequence"/>
</dbReference>
<feature type="domain" description="Svf1-like N-terminal" evidence="12">
    <location>
        <begin position="454"/>
        <end position="626"/>
    </location>
</feature>
<evidence type="ECO:0000256" key="3">
    <source>
        <dbReference type="ARBA" id="ARBA00009069"/>
    </source>
</evidence>
<sequence length="1366" mass="149928">MSRTPELSEYTSHPPEAISSLENALFLERLDTFMQKSLADIQAFAERECRSYDETRRTVAEWHAKMLFTVASGNPTAVDGSVGGITLDTRATQVRNILIETSKVLESLSEVLGIQSFILAVDPQNSQDAGFLGGSLVGREFYRGLRGGGTAGASSFKSYAQKRLPSIQDEVTMQDASTHSSPAPPTARSARQVKVDLYEAIRSQLRKVSGIRKAEMKWTNPERLSLYGVRLVGWPSDIPAANPSSLKANQNQRLLDLVEHGELRFEKTMITGLEAPAPTDTQRYTPETTAEDFSWAYDAEGGDALVGGSIGQTTAAKSLPSSTSSLTSDAQNQPAPYSSTGDLPIEGIDSLGSDFVWKGGIGDDLLDAQQTGVPAFDEYGFHTEPWDEAVKFEEDSPIEERARKRARSSESTSAPTDPQAPNFFAVADGVPANELYGELQPADTEWLCAGGFVTETQVFYVITEDGKSIMCQVIHSSVGLWYPQIQFTCKVYDSKTGDQVWKSINVTNFTTPPPNLDKRSCKADEFSITYKSNPDSPDFPESYTIRANMGADAQISFEVKRYGAAQGFKVGKGPKGGHSYFGADQAKPEGYVVHRFWPRLVAEGFFIHNGKAEPFSGPGMFVHAIQGMRPNLVAASWNFGHFESSTADGVSAIQMEFSTINAYGKRGAGSGGVSVNVGSLVVGNKLVAVTAQTKWPGEDNDSEEVKSKVTHLKPEHDPDTSYKMPNEILFEWKGKSLIPGVSGDISASTLVNLGTVAKPQGLMEKVDVLAEIPYVVKMAVNYVAGTKPYIYQWFNPAVLKITGPEEVKAGLSEGIEVKVLCCPISGPLNASPVLPIFPLVITSPPLQPPDHDQGCSFRRQRFMDSHVIILPQLMRIFTLHVGMKDYPLLLFFASLLKASTSIEVARTAARIVLTFVPIILWKNRGARYWVLRGKSRHGQPLTPEERERVLKKIKKRTRFLKVILLVPLVLFWGTIVASLERTPLTGRWRMIILSPEEESEVAAQLAGPGWYNAIGTILAEEGVSSYIPPSDWRYKWVSETLRILESTIPILASEPEHFPDWFADNADRNGRPIPPPAEFPLLPRSRVSEYLKSFCQKLTEQKSEEPGSHAIPGPPYSLLVVDSPEVKNAFSYGFGPDGGGGIVVYSGFLDDIFRKLPAVYSTSEPPQPTSWWSRLLGGLISPKPPPPLHPSPTSEQTAELAVLLAHELSHLILAHHLETYSSGTVIVPGIMSIISDILRVAVFPITMLFGPFVNDAVAQLGKVGSGELSKLGQYCMSMKQEIEADVVSARLLAYAGFDARDAVKFWESRDQEADCSSSRNWAKTHPVNEIRIEKLKEELERWQEAKLVALASVQEEEPQSPAIESN</sequence>
<evidence type="ECO:0000256" key="4">
    <source>
        <dbReference type="ARBA" id="ARBA00022490"/>
    </source>
</evidence>
<evidence type="ECO:0000256" key="7">
    <source>
        <dbReference type="ARBA" id="ARBA00022801"/>
    </source>
</evidence>
<comment type="subcellular location">
    <subcellularLocation>
        <location evidence="2">Cytoplasm</location>
    </subcellularLocation>
</comment>
<keyword evidence="4" id="KW-0963">Cytoplasm</keyword>
<evidence type="ECO:0000259" key="11">
    <source>
        <dbReference type="Pfam" id="PF01435"/>
    </source>
</evidence>
<dbReference type="GO" id="GO:0006508">
    <property type="term" value="P:proteolysis"/>
    <property type="evidence" value="ECO:0007669"/>
    <property type="project" value="UniProtKB-KW"/>
</dbReference>
<feature type="region of interest" description="Disordered" evidence="10">
    <location>
        <begin position="392"/>
        <end position="422"/>
    </location>
</feature>
<feature type="region of interest" description="Disordered" evidence="10">
    <location>
        <begin position="697"/>
        <end position="719"/>
    </location>
</feature>
<feature type="domain" description="Peptidase M48" evidence="11">
    <location>
        <begin position="1109"/>
        <end position="1338"/>
    </location>
</feature>
<feature type="region of interest" description="Disordered" evidence="10">
    <location>
        <begin position="314"/>
        <end position="343"/>
    </location>
</feature>
<evidence type="ECO:0000256" key="5">
    <source>
        <dbReference type="ARBA" id="ARBA00022670"/>
    </source>
</evidence>
<keyword evidence="6" id="KW-0479">Metal-binding</keyword>
<comment type="caution">
    <text evidence="14">The sequence shown here is derived from an EMBL/GenBank/DDBJ whole genome shotgun (WGS) entry which is preliminary data.</text>
</comment>
<dbReference type="GO" id="GO:0005737">
    <property type="term" value="C:cytoplasm"/>
    <property type="evidence" value="ECO:0007669"/>
    <property type="project" value="UniProtKB-SubCell"/>
</dbReference>
<evidence type="ECO:0000256" key="6">
    <source>
        <dbReference type="ARBA" id="ARBA00022723"/>
    </source>
</evidence>
<evidence type="ECO:0000256" key="10">
    <source>
        <dbReference type="SAM" id="MobiDB-lite"/>
    </source>
</evidence>
<gene>
    <name evidence="14" type="ORF">NP233_g6385</name>
</gene>
<dbReference type="SUPFAM" id="SSF159245">
    <property type="entry name" value="AttH-like"/>
    <property type="match status" value="1"/>
</dbReference>
<evidence type="ECO:0000259" key="13">
    <source>
        <dbReference type="Pfam" id="PF17187"/>
    </source>
</evidence>
<dbReference type="InterPro" id="IPR051385">
    <property type="entry name" value="Ceramide-binding_SVF1"/>
</dbReference>
<dbReference type="InterPro" id="IPR001915">
    <property type="entry name" value="Peptidase_M48"/>
</dbReference>
<name>A0AAD5VTE6_9AGAR</name>
<dbReference type="EMBL" id="JANIEX010000415">
    <property type="protein sequence ID" value="KAJ3567406.1"/>
    <property type="molecule type" value="Genomic_DNA"/>
</dbReference>
<feature type="compositionally biased region" description="Basic and acidic residues" evidence="10">
    <location>
        <begin position="703"/>
        <end position="719"/>
    </location>
</feature>
<keyword evidence="5" id="KW-0645">Protease</keyword>
<protein>
    <recommendedName>
        <fullName evidence="16">Peptidase M48 domain-containing protein</fullName>
    </recommendedName>
</protein>
<feature type="compositionally biased region" description="Polar residues" evidence="10">
    <location>
        <begin position="329"/>
        <end position="341"/>
    </location>
</feature>
<keyword evidence="15" id="KW-1185">Reference proteome</keyword>
<evidence type="ECO:0000313" key="14">
    <source>
        <dbReference type="EMBL" id="KAJ3567406.1"/>
    </source>
</evidence>
<dbReference type="PANTHER" id="PTHR47107:SF1">
    <property type="entry name" value="CERAMIDE-BINDING PROTEIN SVF1-RELATED"/>
    <property type="match status" value="1"/>
</dbReference>
<dbReference type="GO" id="GO:0004222">
    <property type="term" value="F:metalloendopeptidase activity"/>
    <property type="evidence" value="ECO:0007669"/>
    <property type="project" value="InterPro"/>
</dbReference>
<evidence type="ECO:0000256" key="9">
    <source>
        <dbReference type="ARBA" id="ARBA00023049"/>
    </source>
</evidence>
<dbReference type="PANTHER" id="PTHR47107">
    <property type="entry name" value="SVF1-LIKE PROTEIN YDR222W-RELATED"/>
    <property type="match status" value="1"/>
</dbReference>
<reference evidence="14" key="1">
    <citation type="submission" date="2022-07" db="EMBL/GenBank/DDBJ databases">
        <title>Genome Sequence of Leucocoprinus birnbaumii.</title>
        <authorList>
            <person name="Buettner E."/>
        </authorList>
    </citation>
    <scope>NUCLEOTIDE SEQUENCE</scope>
    <source>
        <strain evidence="14">VT141</strain>
    </source>
</reference>
<evidence type="ECO:0000259" key="12">
    <source>
        <dbReference type="Pfam" id="PF08622"/>
    </source>
</evidence>
<proteinExistence type="inferred from homology"/>
<comment type="similarity">
    <text evidence="3">Belongs to the SVF1 family.</text>
</comment>
<keyword evidence="9" id="KW-0482">Metalloprotease</keyword>
<evidence type="ECO:0000256" key="8">
    <source>
        <dbReference type="ARBA" id="ARBA00022833"/>
    </source>
</evidence>
<feature type="compositionally biased region" description="Basic and acidic residues" evidence="10">
    <location>
        <begin position="392"/>
        <end position="402"/>
    </location>
</feature>
<evidence type="ECO:0000256" key="2">
    <source>
        <dbReference type="ARBA" id="ARBA00004496"/>
    </source>
</evidence>
<evidence type="ECO:0000256" key="1">
    <source>
        <dbReference type="ARBA" id="ARBA00001947"/>
    </source>
</evidence>
<dbReference type="InterPro" id="IPR033394">
    <property type="entry name" value="Svf1-like_C"/>
</dbReference>
<feature type="compositionally biased region" description="Low complexity" evidence="10">
    <location>
        <begin position="314"/>
        <end position="328"/>
    </location>
</feature>
<dbReference type="GO" id="GO:0006979">
    <property type="term" value="P:response to oxidative stress"/>
    <property type="evidence" value="ECO:0007669"/>
    <property type="project" value="InterPro"/>
</dbReference>
<feature type="domain" description="Svf1-like C-terminal" evidence="13">
    <location>
        <begin position="628"/>
        <end position="808"/>
    </location>
</feature>
<dbReference type="Pfam" id="PF17187">
    <property type="entry name" value="Svf1_C"/>
    <property type="match status" value="1"/>
</dbReference>
<keyword evidence="7" id="KW-0378">Hydrolase</keyword>
<dbReference type="InterPro" id="IPR013931">
    <property type="entry name" value="Svf1-like_N"/>
</dbReference>
<organism evidence="14 15">
    <name type="scientific">Leucocoprinus birnbaumii</name>
    <dbReference type="NCBI Taxonomy" id="56174"/>
    <lineage>
        <taxon>Eukaryota</taxon>
        <taxon>Fungi</taxon>
        <taxon>Dikarya</taxon>
        <taxon>Basidiomycota</taxon>
        <taxon>Agaricomycotina</taxon>
        <taxon>Agaricomycetes</taxon>
        <taxon>Agaricomycetidae</taxon>
        <taxon>Agaricales</taxon>
        <taxon>Agaricineae</taxon>
        <taxon>Agaricaceae</taxon>
        <taxon>Leucocoprinus</taxon>
    </lineage>
</organism>
<dbReference type="Pfam" id="PF01435">
    <property type="entry name" value="Peptidase_M48"/>
    <property type="match status" value="1"/>
</dbReference>
<dbReference type="GO" id="GO:0046872">
    <property type="term" value="F:metal ion binding"/>
    <property type="evidence" value="ECO:0007669"/>
    <property type="project" value="UniProtKB-KW"/>
</dbReference>
<dbReference type="Pfam" id="PF08622">
    <property type="entry name" value="Svf1"/>
    <property type="match status" value="1"/>
</dbReference>
<evidence type="ECO:0000313" key="15">
    <source>
        <dbReference type="Proteomes" id="UP001213000"/>
    </source>
</evidence>
<keyword evidence="8" id="KW-0862">Zinc</keyword>